<keyword evidence="3" id="KW-0808">Transferase</keyword>
<dbReference type="InterPro" id="IPR027417">
    <property type="entry name" value="P-loop_NTPase"/>
</dbReference>
<keyword evidence="7" id="KW-0829">Tyrosine-protein kinase</keyword>
<sequence length="238" mass="26085">MIINNHAKSSLRQREIYRTLRTNIEFTGVENRVIAVTSCMPNDGKSTVAYQLACAFAESDKKVLLIDADLRKSVMVSRLKLSGQQKGLSHFLSGQADVGDVLYSTNQKNLYMMPSGVLPVNPTELLGNERFHKLLKAVKESFQYVIVDTPPLGSVIDAAVAAQKCDGAILVLSANETSRNLARNVVDQLEAARVKILGAVLNKVNVKQNGQYGRYYGAYYGHYGKGEETAARETGAQN</sequence>
<dbReference type="EMBL" id="DVOO01000022">
    <property type="protein sequence ID" value="HIV25676.1"/>
    <property type="molecule type" value="Genomic_DNA"/>
</dbReference>
<comment type="caution">
    <text evidence="10">The sequence shown here is derived from an EMBL/GenBank/DDBJ whole genome shotgun (WGS) entry which is preliminary data.</text>
</comment>
<dbReference type="EC" id="2.7.10.2" evidence="2"/>
<dbReference type="AlphaFoldDB" id="A0A9D1TAK0"/>
<evidence type="ECO:0000256" key="6">
    <source>
        <dbReference type="ARBA" id="ARBA00022840"/>
    </source>
</evidence>
<evidence type="ECO:0000313" key="10">
    <source>
        <dbReference type="EMBL" id="HIV25676.1"/>
    </source>
</evidence>
<evidence type="ECO:0000256" key="8">
    <source>
        <dbReference type="ARBA" id="ARBA00051245"/>
    </source>
</evidence>
<dbReference type="NCBIfam" id="TIGR01007">
    <property type="entry name" value="eps_fam"/>
    <property type="match status" value="1"/>
</dbReference>
<protein>
    <recommendedName>
        <fullName evidence="2">non-specific protein-tyrosine kinase</fullName>
        <ecNumber evidence="2">2.7.10.2</ecNumber>
    </recommendedName>
</protein>
<evidence type="ECO:0000313" key="11">
    <source>
        <dbReference type="Proteomes" id="UP000824169"/>
    </source>
</evidence>
<organism evidence="10 11">
    <name type="scientific">Candidatus Scatomonas pullistercoris</name>
    <dbReference type="NCBI Taxonomy" id="2840920"/>
    <lineage>
        <taxon>Bacteria</taxon>
        <taxon>Bacillati</taxon>
        <taxon>Bacillota</taxon>
        <taxon>Clostridia</taxon>
        <taxon>Lachnospirales</taxon>
        <taxon>Lachnospiraceae</taxon>
        <taxon>Lachnospiraceae incertae sedis</taxon>
        <taxon>Candidatus Scatomonas</taxon>
    </lineage>
</organism>
<dbReference type="PANTHER" id="PTHR32309:SF13">
    <property type="entry name" value="FERRIC ENTEROBACTIN TRANSPORT PROTEIN FEPE"/>
    <property type="match status" value="1"/>
</dbReference>
<evidence type="ECO:0000256" key="5">
    <source>
        <dbReference type="ARBA" id="ARBA00022777"/>
    </source>
</evidence>
<dbReference type="GO" id="GO:0005524">
    <property type="term" value="F:ATP binding"/>
    <property type="evidence" value="ECO:0007669"/>
    <property type="project" value="UniProtKB-KW"/>
</dbReference>
<dbReference type="Pfam" id="PF13614">
    <property type="entry name" value="AAA_31"/>
    <property type="match status" value="1"/>
</dbReference>
<name>A0A9D1TAK0_9FIRM</name>
<comment type="catalytic activity">
    <reaction evidence="8">
        <text>L-tyrosyl-[protein] + ATP = O-phospho-L-tyrosyl-[protein] + ADP + H(+)</text>
        <dbReference type="Rhea" id="RHEA:10596"/>
        <dbReference type="Rhea" id="RHEA-COMP:10136"/>
        <dbReference type="Rhea" id="RHEA-COMP:20101"/>
        <dbReference type="ChEBI" id="CHEBI:15378"/>
        <dbReference type="ChEBI" id="CHEBI:30616"/>
        <dbReference type="ChEBI" id="CHEBI:46858"/>
        <dbReference type="ChEBI" id="CHEBI:61978"/>
        <dbReference type="ChEBI" id="CHEBI:456216"/>
        <dbReference type="EC" id="2.7.10.2"/>
    </reaction>
</comment>
<evidence type="ECO:0000256" key="3">
    <source>
        <dbReference type="ARBA" id="ARBA00022679"/>
    </source>
</evidence>
<gene>
    <name evidence="10" type="ORF">IAB71_07865</name>
</gene>
<dbReference type="Proteomes" id="UP000824169">
    <property type="component" value="Unassembled WGS sequence"/>
</dbReference>
<feature type="domain" description="AAA" evidence="9">
    <location>
        <begin position="32"/>
        <end position="173"/>
    </location>
</feature>
<keyword evidence="6" id="KW-0067">ATP-binding</keyword>
<dbReference type="GO" id="GO:0005886">
    <property type="term" value="C:plasma membrane"/>
    <property type="evidence" value="ECO:0007669"/>
    <property type="project" value="TreeGrafter"/>
</dbReference>
<dbReference type="PANTHER" id="PTHR32309">
    <property type="entry name" value="TYROSINE-PROTEIN KINASE"/>
    <property type="match status" value="1"/>
</dbReference>
<proteinExistence type="inferred from homology"/>
<dbReference type="Gene3D" id="3.40.50.300">
    <property type="entry name" value="P-loop containing nucleotide triphosphate hydrolases"/>
    <property type="match status" value="1"/>
</dbReference>
<keyword evidence="5 10" id="KW-0418">Kinase</keyword>
<evidence type="ECO:0000256" key="4">
    <source>
        <dbReference type="ARBA" id="ARBA00022741"/>
    </source>
</evidence>
<reference evidence="10" key="1">
    <citation type="submission" date="2020-10" db="EMBL/GenBank/DDBJ databases">
        <authorList>
            <person name="Gilroy R."/>
        </authorList>
    </citation>
    <scope>NUCLEOTIDE SEQUENCE</scope>
    <source>
        <strain evidence="10">CHK188-20938</strain>
    </source>
</reference>
<dbReference type="SUPFAM" id="SSF52540">
    <property type="entry name" value="P-loop containing nucleoside triphosphate hydrolases"/>
    <property type="match status" value="1"/>
</dbReference>
<dbReference type="InterPro" id="IPR005702">
    <property type="entry name" value="Wzc-like_C"/>
</dbReference>
<dbReference type="InterPro" id="IPR025669">
    <property type="entry name" value="AAA_dom"/>
</dbReference>
<dbReference type="GO" id="GO:0004715">
    <property type="term" value="F:non-membrane spanning protein tyrosine kinase activity"/>
    <property type="evidence" value="ECO:0007669"/>
    <property type="project" value="UniProtKB-EC"/>
</dbReference>
<evidence type="ECO:0000256" key="2">
    <source>
        <dbReference type="ARBA" id="ARBA00011903"/>
    </source>
</evidence>
<evidence type="ECO:0000256" key="1">
    <source>
        <dbReference type="ARBA" id="ARBA00007316"/>
    </source>
</evidence>
<dbReference type="InterPro" id="IPR050445">
    <property type="entry name" value="Bact_polysacc_biosynth/exp"/>
</dbReference>
<evidence type="ECO:0000259" key="9">
    <source>
        <dbReference type="Pfam" id="PF13614"/>
    </source>
</evidence>
<evidence type="ECO:0000256" key="7">
    <source>
        <dbReference type="ARBA" id="ARBA00023137"/>
    </source>
</evidence>
<reference evidence="10" key="2">
    <citation type="journal article" date="2021" name="PeerJ">
        <title>Extensive microbial diversity within the chicken gut microbiome revealed by metagenomics and culture.</title>
        <authorList>
            <person name="Gilroy R."/>
            <person name="Ravi A."/>
            <person name="Getino M."/>
            <person name="Pursley I."/>
            <person name="Horton D.L."/>
            <person name="Alikhan N.F."/>
            <person name="Baker D."/>
            <person name="Gharbi K."/>
            <person name="Hall N."/>
            <person name="Watson M."/>
            <person name="Adriaenssens E.M."/>
            <person name="Foster-Nyarko E."/>
            <person name="Jarju S."/>
            <person name="Secka A."/>
            <person name="Antonio M."/>
            <person name="Oren A."/>
            <person name="Chaudhuri R.R."/>
            <person name="La Ragione R."/>
            <person name="Hildebrand F."/>
            <person name="Pallen M.J."/>
        </authorList>
    </citation>
    <scope>NUCLEOTIDE SEQUENCE</scope>
    <source>
        <strain evidence="10">CHK188-20938</strain>
    </source>
</reference>
<dbReference type="CDD" id="cd05387">
    <property type="entry name" value="BY-kinase"/>
    <property type="match status" value="1"/>
</dbReference>
<keyword evidence="4" id="KW-0547">Nucleotide-binding</keyword>
<accession>A0A9D1TAK0</accession>
<comment type="similarity">
    <text evidence="1">Belongs to the CpsD/CapB family.</text>
</comment>